<dbReference type="EMBL" id="BAAABX010000086">
    <property type="protein sequence ID" value="GAA0436674.1"/>
    <property type="molecule type" value="Genomic_DNA"/>
</dbReference>
<dbReference type="GO" id="GO:0005524">
    <property type="term" value="F:ATP binding"/>
    <property type="evidence" value="ECO:0007669"/>
    <property type="project" value="UniProtKB-KW"/>
</dbReference>
<sequence>MTATARPIGTGVLSCSETWPCKPLSAQRARLLVRDALREWGIGELEEAGRLVVAELVSNTVKHTRCRLIRVSVSLLSERVRIAVSDRCRDLPVRRTPDGDSKDGRGLLLIESMSCGWGYTPKPWGKVVWADLCVPGDGLLTHVGRQGAGAGCSEAARA</sequence>
<dbReference type="CDD" id="cd16936">
    <property type="entry name" value="HATPase_RsbW-like"/>
    <property type="match status" value="1"/>
</dbReference>
<protein>
    <submittedName>
        <fullName evidence="3">ATP-binding protein</fullName>
    </submittedName>
</protein>
<dbReference type="InterPro" id="IPR036890">
    <property type="entry name" value="HATPase_C_sf"/>
</dbReference>
<evidence type="ECO:0000313" key="4">
    <source>
        <dbReference type="Proteomes" id="UP001500879"/>
    </source>
</evidence>
<keyword evidence="1" id="KW-0418">Kinase</keyword>
<evidence type="ECO:0000259" key="2">
    <source>
        <dbReference type="Pfam" id="PF13581"/>
    </source>
</evidence>
<dbReference type="PANTHER" id="PTHR35526">
    <property type="entry name" value="ANTI-SIGMA-F FACTOR RSBW-RELATED"/>
    <property type="match status" value="1"/>
</dbReference>
<accession>A0ABN0Z8C8</accession>
<keyword evidence="4" id="KW-1185">Reference proteome</keyword>
<reference evidence="3 4" key="1">
    <citation type="journal article" date="2019" name="Int. J. Syst. Evol. Microbiol.">
        <title>The Global Catalogue of Microorganisms (GCM) 10K type strain sequencing project: providing services to taxonomists for standard genome sequencing and annotation.</title>
        <authorList>
            <consortium name="The Broad Institute Genomics Platform"/>
            <consortium name="The Broad Institute Genome Sequencing Center for Infectious Disease"/>
            <person name="Wu L."/>
            <person name="Ma J."/>
        </authorList>
    </citation>
    <scope>NUCLEOTIDE SEQUENCE [LARGE SCALE GENOMIC DNA]</scope>
    <source>
        <strain evidence="3 4">JCM 4788</strain>
    </source>
</reference>
<proteinExistence type="predicted"/>
<dbReference type="Pfam" id="PF13581">
    <property type="entry name" value="HATPase_c_2"/>
    <property type="match status" value="1"/>
</dbReference>
<dbReference type="Proteomes" id="UP001500879">
    <property type="component" value="Unassembled WGS sequence"/>
</dbReference>
<keyword evidence="3" id="KW-0547">Nucleotide-binding</keyword>
<keyword evidence="3" id="KW-0067">ATP-binding</keyword>
<feature type="domain" description="Histidine kinase/HSP90-like ATPase" evidence="2">
    <location>
        <begin position="25"/>
        <end position="129"/>
    </location>
</feature>
<keyword evidence="1" id="KW-0723">Serine/threonine-protein kinase</keyword>
<dbReference type="PANTHER" id="PTHR35526:SF3">
    <property type="entry name" value="ANTI-SIGMA-F FACTOR RSBW"/>
    <property type="match status" value="1"/>
</dbReference>
<dbReference type="RefSeq" id="WP_344032584.1">
    <property type="nucleotide sequence ID" value="NZ_BAAABX010000086.1"/>
</dbReference>
<dbReference type="Gene3D" id="3.30.565.10">
    <property type="entry name" value="Histidine kinase-like ATPase, C-terminal domain"/>
    <property type="match status" value="1"/>
</dbReference>
<dbReference type="InterPro" id="IPR003594">
    <property type="entry name" value="HATPase_dom"/>
</dbReference>
<name>A0ABN0Z8C8_9ACTN</name>
<gene>
    <name evidence="3" type="ORF">GCM10010357_67670</name>
</gene>
<dbReference type="SUPFAM" id="SSF55874">
    <property type="entry name" value="ATPase domain of HSP90 chaperone/DNA topoisomerase II/histidine kinase"/>
    <property type="match status" value="1"/>
</dbReference>
<dbReference type="InterPro" id="IPR050267">
    <property type="entry name" value="Anti-sigma-factor_SerPK"/>
</dbReference>
<organism evidence="3 4">
    <name type="scientific">Streptomyces luteireticuli</name>
    <dbReference type="NCBI Taxonomy" id="173858"/>
    <lineage>
        <taxon>Bacteria</taxon>
        <taxon>Bacillati</taxon>
        <taxon>Actinomycetota</taxon>
        <taxon>Actinomycetes</taxon>
        <taxon>Kitasatosporales</taxon>
        <taxon>Streptomycetaceae</taxon>
        <taxon>Streptomyces</taxon>
    </lineage>
</organism>
<evidence type="ECO:0000313" key="3">
    <source>
        <dbReference type="EMBL" id="GAA0436674.1"/>
    </source>
</evidence>
<evidence type="ECO:0000256" key="1">
    <source>
        <dbReference type="ARBA" id="ARBA00022527"/>
    </source>
</evidence>
<comment type="caution">
    <text evidence="3">The sequence shown here is derived from an EMBL/GenBank/DDBJ whole genome shotgun (WGS) entry which is preliminary data.</text>
</comment>
<keyword evidence="1" id="KW-0808">Transferase</keyword>